<evidence type="ECO:0000313" key="2">
    <source>
        <dbReference type="Proteomes" id="UP000444721"/>
    </source>
</evidence>
<dbReference type="RefSeq" id="XP_044562856.1">
    <property type="nucleotide sequence ID" value="XM_044705876.1"/>
</dbReference>
<dbReference type="GeneID" id="68109876"/>
<dbReference type="SUPFAM" id="SSF54695">
    <property type="entry name" value="POZ domain"/>
    <property type="match status" value="1"/>
</dbReference>
<dbReference type="EMBL" id="VFQX01000030">
    <property type="protein sequence ID" value="KAF0978143.1"/>
    <property type="molecule type" value="Genomic_DNA"/>
</dbReference>
<dbReference type="VEuPathDB" id="AmoebaDB:FDP41_002658"/>
<proteinExistence type="predicted"/>
<sequence>MLRYEKKSITADDTIFHQPTYSPLQKQLNQLFLSNKEVNAKLTFSSQSESERREIPIHTNIVNLKTDWFAAALDRWSEDGKECSMYDEPYDLMLRCIRFIYIGTIYLENEVHLPMSDLVAICSLADKYFIEGLYEHVEQHVMEVMNVDNVIEACKYLVMHSMEEDNKRGKLYKFCQEFLQHNHTLINVNSLPNDEGTACLLKFMWNNSRR</sequence>
<dbReference type="AlphaFoldDB" id="A0A6A5BJN4"/>
<comment type="caution">
    <text evidence="1">The sequence shown here is derived from an EMBL/GenBank/DDBJ whole genome shotgun (WGS) entry which is preliminary data.</text>
</comment>
<dbReference type="InterPro" id="IPR011333">
    <property type="entry name" value="SKP1/BTB/POZ_sf"/>
</dbReference>
<name>A0A6A5BJN4_NAEFO</name>
<organism evidence="1 2">
    <name type="scientific">Naegleria fowleri</name>
    <name type="common">Brain eating amoeba</name>
    <dbReference type="NCBI Taxonomy" id="5763"/>
    <lineage>
        <taxon>Eukaryota</taxon>
        <taxon>Discoba</taxon>
        <taxon>Heterolobosea</taxon>
        <taxon>Tetramitia</taxon>
        <taxon>Eutetramitia</taxon>
        <taxon>Vahlkampfiidae</taxon>
        <taxon>Naegleria</taxon>
    </lineage>
</organism>
<dbReference type="OrthoDB" id="29145at2759"/>
<dbReference type="VEuPathDB" id="AmoebaDB:NF0061230"/>
<dbReference type="VEuPathDB" id="AmoebaDB:NfTy_057520"/>
<dbReference type="Proteomes" id="UP000444721">
    <property type="component" value="Unassembled WGS sequence"/>
</dbReference>
<evidence type="ECO:0008006" key="3">
    <source>
        <dbReference type="Google" id="ProtNLM"/>
    </source>
</evidence>
<accession>A0A6A5BJN4</accession>
<gene>
    <name evidence="1" type="ORF">FDP41_002658</name>
</gene>
<dbReference type="Gene3D" id="3.30.710.10">
    <property type="entry name" value="Potassium Channel Kv1.1, Chain A"/>
    <property type="match status" value="1"/>
</dbReference>
<keyword evidence="2" id="KW-1185">Reference proteome</keyword>
<protein>
    <recommendedName>
        <fullName evidence="3">BTB domain-containing protein</fullName>
    </recommendedName>
</protein>
<evidence type="ECO:0000313" key="1">
    <source>
        <dbReference type="EMBL" id="KAF0978143.1"/>
    </source>
</evidence>
<reference evidence="1 2" key="1">
    <citation type="journal article" date="2019" name="Sci. Rep.">
        <title>Nanopore sequencing improves the draft genome of the human pathogenic amoeba Naegleria fowleri.</title>
        <authorList>
            <person name="Liechti N."/>
            <person name="Schurch N."/>
            <person name="Bruggmann R."/>
            <person name="Wittwer M."/>
        </authorList>
    </citation>
    <scope>NUCLEOTIDE SEQUENCE [LARGE SCALE GENOMIC DNA]</scope>
    <source>
        <strain evidence="1 2">ATCC 30894</strain>
    </source>
</reference>